<keyword evidence="3" id="KW-1185">Reference proteome</keyword>
<reference evidence="2 3" key="1">
    <citation type="submission" date="2023-02" db="EMBL/GenBank/DDBJ databases">
        <title>Gemone sequence of Telluria chitinolytica ACM 3522T.</title>
        <authorList>
            <person name="Frediansyah A."/>
            <person name="Miess H."/>
            <person name="Gross H."/>
        </authorList>
    </citation>
    <scope>NUCLEOTIDE SEQUENCE [LARGE SCALE GENOMIC DNA]</scope>
    <source>
        <strain evidence="2 3">ACM 3522</strain>
    </source>
</reference>
<proteinExistence type="predicted"/>
<dbReference type="InterPro" id="IPR025890">
    <property type="entry name" value="Abhydrolase_bac"/>
</dbReference>
<feature type="signal peptide" evidence="1">
    <location>
        <begin position="1"/>
        <end position="26"/>
    </location>
</feature>
<dbReference type="Pfam" id="PF12715">
    <property type="entry name" value="Abhydrolase_7"/>
    <property type="match status" value="1"/>
</dbReference>
<name>A0ABY8B6M9_9BURK</name>
<dbReference type="PANTHER" id="PTHR22946">
    <property type="entry name" value="DIENELACTONE HYDROLASE DOMAIN-CONTAINING PROTEIN-RELATED"/>
    <property type="match status" value="1"/>
</dbReference>
<organism evidence="2 3">
    <name type="scientific">Pseudoduganella chitinolytica</name>
    <dbReference type="NCBI Taxonomy" id="34070"/>
    <lineage>
        <taxon>Bacteria</taxon>
        <taxon>Pseudomonadati</taxon>
        <taxon>Pseudomonadota</taxon>
        <taxon>Betaproteobacteria</taxon>
        <taxon>Burkholderiales</taxon>
        <taxon>Oxalobacteraceae</taxon>
        <taxon>Telluria group</taxon>
        <taxon>Pseudoduganella</taxon>
    </lineage>
</organism>
<keyword evidence="1" id="KW-0732">Signal</keyword>
<dbReference type="InterPro" id="IPR050261">
    <property type="entry name" value="FrsA_esterase"/>
</dbReference>
<feature type="chain" id="PRO_5045347550" evidence="1">
    <location>
        <begin position="27"/>
        <end position="386"/>
    </location>
</feature>
<protein>
    <submittedName>
        <fullName evidence="2">Alpha/beta hydrolase family protein</fullName>
    </submittedName>
</protein>
<dbReference type="EMBL" id="CP119083">
    <property type="protein sequence ID" value="WEF31592.1"/>
    <property type="molecule type" value="Genomic_DNA"/>
</dbReference>
<gene>
    <name evidence="2" type="ORF">PX653_19315</name>
</gene>
<dbReference type="RefSeq" id="WP_277414362.1">
    <property type="nucleotide sequence ID" value="NZ_CP119083.1"/>
</dbReference>
<dbReference type="Gene3D" id="3.40.50.1820">
    <property type="entry name" value="alpha/beta hydrolase"/>
    <property type="match status" value="1"/>
</dbReference>
<dbReference type="Proteomes" id="UP001216510">
    <property type="component" value="Chromosome"/>
</dbReference>
<dbReference type="SUPFAM" id="SSF53474">
    <property type="entry name" value="alpha/beta-Hydrolases"/>
    <property type="match status" value="1"/>
</dbReference>
<sequence length="386" mass="41672">MPRPAHHSKFLYRLCALALAAGLAQAQDYQQHAIDGALPVFAPALKARLAFPMAWTPQVKDLPAWRAAGRAKLWEATLQERDDTPFAPQVIATQDRGSYNARQVVFNLTATSRVRALLLVPKAAGPHPAALLLHDHGGRFDIGKEKLIAPWGDAAREAAARTWADKYFSGRMPGDDLARRGYVVLATDALGWGDRGPLTGDGQQALAANFFNLGSSLAGNMALEDVRAASFLASLPEVDKRRVAALGFSMGALRAWQVAALSDAIGAVVAVNWMATTQGLMVPGNNQLCGSSAFQMLHPGLLRHLDFPDVASLAAPKPALFLAGAADPLFPLPSVREAYAKMARVWSAWHAGDKFETRILPGGHAFPREAQDEAYDWLDRRFGGRD</sequence>
<dbReference type="PANTHER" id="PTHR22946:SF8">
    <property type="entry name" value="ACETYL XYLAN ESTERASE DOMAIN-CONTAINING PROTEIN"/>
    <property type="match status" value="1"/>
</dbReference>
<dbReference type="GO" id="GO:0016787">
    <property type="term" value="F:hydrolase activity"/>
    <property type="evidence" value="ECO:0007669"/>
    <property type="project" value="UniProtKB-KW"/>
</dbReference>
<dbReference type="InterPro" id="IPR029058">
    <property type="entry name" value="AB_hydrolase_fold"/>
</dbReference>
<evidence type="ECO:0000313" key="2">
    <source>
        <dbReference type="EMBL" id="WEF31592.1"/>
    </source>
</evidence>
<accession>A0ABY8B6M9</accession>
<keyword evidence="2" id="KW-0378">Hydrolase</keyword>
<evidence type="ECO:0000256" key="1">
    <source>
        <dbReference type="SAM" id="SignalP"/>
    </source>
</evidence>
<evidence type="ECO:0000313" key="3">
    <source>
        <dbReference type="Proteomes" id="UP001216510"/>
    </source>
</evidence>